<dbReference type="EMBL" id="GBRH01184112">
    <property type="protein sequence ID" value="JAE13784.1"/>
    <property type="molecule type" value="Transcribed_RNA"/>
</dbReference>
<proteinExistence type="predicted"/>
<evidence type="ECO:0000313" key="1">
    <source>
        <dbReference type="EMBL" id="JAE13784.1"/>
    </source>
</evidence>
<name>A0A0A9FRC0_ARUDO</name>
<dbReference type="AlphaFoldDB" id="A0A0A9FRC0"/>
<reference evidence="1" key="1">
    <citation type="submission" date="2014-09" db="EMBL/GenBank/DDBJ databases">
        <authorList>
            <person name="Magalhaes I.L.F."/>
            <person name="Oliveira U."/>
            <person name="Santos F.R."/>
            <person name="Vidigal T.H.D.A."/>
            <person name="Brescovit A.D."/>
            <person name="Santos A.J."/>
        </authorList>
    </citation>
    <scope>NUCLEOTIDE SEQUENCE</scope>
    <source>
        <tissue evidence="1">Shoot tissue taken approximately 20 cm above the soil surface</tissue>
    </source>
</reference>
<accession>A0A0A9FRC0</accession>
<organism evidence="1">
    <name type="scientific">Arundo donax</name>
    <name type="common">Giant reed</name>
    <name type="synonym">Donax arundinaceus</name>
    <dbReference type="NCBI Taxonomy" id="35708"/>
    <lineage>
        <taxon>Eukaryota</taxon>
        <taxon>Viridiplantae</taxon>
        <taxon>Streptophyta</taxon>
        <taxon>Embryophyta</taxon>
        <taxon>Tracheophyta</taxon>
        <taxon>Spermatophyta</taxon>
        <taxon>Magnoliopsida</taxon>
        <taxon>Liliopsida</taxon>
        <taxon>Poales</taxon>
        <taxon>Poaceae</taxon>
        <taxon>PACMAD clade</taxon>
        <taxon>Arundinoideae</taxon>
        <taxon>Arundineae</taxon>
        <taxon>Arundo</taxon>
    </lineage>
</organism>
<sequence>MDNLSITLVISMFSFPVLELALAISSVNE</sequence>
<protein>
    <submittedName>
        <fullName evidence="1">Uncharacterized protein</fullName>
    </submittedName>
</protein>
<reference evidence="1" key="2">
    <citation type="journal article" date="2015" name="Data Brief">
        <title>Shoot transcriptome of the giant reed, Arundo donax.</title>
        <authorList>
            <person name="Barrero R.A."/>
            <person name="Guerrero F.D."/>
            <person name="Moolhuijzen P."/>
            <person name="Goolsby J.A."/>
            <person name="Tidwell J."/>
            <person name="Bellgard S.E."/>
            <person name="Bellgard M.I."/>
        </authorList>
    </citation>
    <scope>NUCLEOTIDE SEQUENCE</scope>
    <source>
        <tissue evidence="1">Shoot tissue taken approximately 20 cm above the soil surface</tissue>
    </source>
</reference>